<protein>
    <recommendedName>
        <fullName evidence="4">Porin domain-containing protein</fullName>
    </recommendedName>
</protein>
<dbReference type="Proteomes" id="UP000539642">
    <property type="component" value="Unassembled WGS sequence"/>
</dbReference>
<dbReference type="SUPFAM" id="SSF56935">
    <property type="entry name" value="Porins"/>
    <property type="match status" value="1"/>
</dbReference>
<dbReference type="EMBL" id="JACHEO010000002">
    <property type="protein sequence ID" value="MBB5347142.1"/>
    <property type="molecule type" value="Genomic_DNA"/>
</dbReference>
<evidence type="ECO:0000313" key="2">
    <source>
        <dbReference type="EMBL" id="MBB5347142.1"/>
    </source>
</evidence>
<dbReference type="RefSeq" id="WP_183348613.1">
    <property type="nucleotide sequence ID" value="NZ_JACHEO010000002.1"/>
</dbReference>
<reference evidence="2 3" key="1">
    <citation type="submission" date="2020-08" db="EMBL/GenBank/DDBJ databases">
        <title>Genomic Encyclopedia of Type Strains, Phase IV (KMG-IV): sequencing the most valuable type-strain genomes for metagenomic binning, comparative biology and taxonomic classification.</title>
        <authorList>
            <person name="Goeker M."/>
        </authorList>
    </citation>
    <scope>NUCLEOTIDE SEQUENCE [LARGE SCALE GENOMIC DNA]</scope>
    <source>
        <strain evidence="2 3">DSM 28570</strain>
    </source>
</reference>
<gene>
    <name evidence="2" type="ORF">HNQ81_000852</name>
</gene>
<proteinExistence type="predicted"/>
<evidence type="ECO:0008006" key="4">
    <source>
        <dbReference type="Google" id="ProtNLM"/>
    </source>
</evidence>
<name>A0A840UMY9_9BACT</name>
<accession>A0A840UMY9</accession>
<evidence type="ECO:0000256" key="1">
    <source>
        <dbReference type="SAM" id="SignalP"/>
    </source>
</evidence>
<evidence type="ECO:0000313" key="3">
    <source>
        <dbReference type="Proteomes" id="UP000539642"/>
    </source>
</evidence>
<feature type="signal peptide" evidence="1">
    <location>
        <begin position="1"/>
        <end position="23"/>
    </location>
</feature>
<feature type="chain" id="PRO_5032759090" description="Porin domain-containing protein" evidence="1">
    <location>
        <begin position="24"/>
        <end position="377"/>
    </location>
</feature>
<dbReference type="AlphaFoldDB" id="A0A840UMY9"/>
<sequence length="377" mass="39976">MKKLIVAAAGLMLVGTMVSNASAEAGVSFKGDARARGLYRQDYNLTDSDTSQWQSRVRLIFQGESKGGAYANARVRFADSTWDGTQKTRALGEGSNIYTDWAYVGTPMGPLAIEAGLLPWNLTKFSQWDQRVDGLNVKYVNDMTTVMAFYQKMDEFETDNVNDLVDDDDMDRYGVYVNQKFDGGWAVAGSVQMVNDDQATDRDGVIVLAEVTGAINNVAVLADAHWQEADVALTPDDPWGLYGQAVMPVGAVNLLAGVGTTQDGFVADGDFGPFIMLSDVSSIATAYGIGAFGDTTFAALSPSMKVTEQLTLTGVVAYADIDGNGAYADADSAFEISGSAAYAVTDGATLTAEAGYLDVDGFDEPAIGAGLILVIGF</sequence>
<comment type="caution">
    <text evidence="2">The sequence shown here is derived from an EMBL/GenBank/DDBJ whole genome shotgun (WGS) entry which is preliminary data.</text>
</comment>
<keyword evidence="1" id="KW-0732">Signal</keyword>
<organism evidence="2 3">
    <name type="scientific">Desulfoprunum benzoelyticum</name>
    <dbReference type="NCBI Taxonomy" id="1506996"/>
    <lineage>
        <taxon>Bacteria</taxon>
        <taxon>Pseudomonadati</taxon>
        <taxon>Thermodesulfobacteriota</taxon>
        <taxon>Desulfobulbia</taxon>
        <taxon>Desulfobulbales</taxon>
        <taxon>Desulfobulbaceae</taxon>
        <taxon>Desulfoprunum</taxon>
    </lineage>
</organism>
<keyword evidence="3" id="KW-1185">Reference proteome</keyword>